<keyword evidence="2" id="KW-1185">Reference proteome</keyword>
<proteinExistence type="predicted"/>
<organism evidence="1 2">
    <name type="scientific">Zopfia rhizophila CBS 207.26</name>
    <dbReference type="NCBI Taxonomy" id="1314779"/>
    <lineage>
        <taxon>Eukaryota</taxon>
        <taxon>Fungi</taxon>
        <taxon>Dikarya</taxon>
        <taxon>Ascomycota</taxon>
        <taxon>Pezizomycotina</taxon>
        <taxon>Dothideomycetes</taxon>
        <taxon>Dothideomycetes incertae sedis</taxon>
        <taxon>Zopfiaceae</taxon>
        <taxon>Zopfia</taxon>
    </lineage>
</organism>
<accession>A0A6A6DFP5</accession>
<evidence type="ECO:0000313" key="2">
    <source>
        <dbReference type="Proteomes" id="UP000800200"/>
    </source>
</evidence>
<dbReference type="EMBL" id="ML994676">
    <property type="protein sequence ID" value="KAF2178311.1"/>
    <property type="molecule type" value="Genomic_DNA"/>
</dbReference>
<dbReference type="Proteomes" id="UP000800200">
    <property type="component" value="Unassembled WGS sequence"/>
</dbReference>
<evidence type="ECO:0000313" key="1">
    <source>
        <dbReference type="EMBL" id="KAF2178311.1"/>
    </source>
</evidence>
<reference evidence="1" key="1">
    <citation type="journal article" date="2020" name="Stud. Mycol.">
        <title>101 Dothideomycetes genomes: a test case for predicting lifestyles and emergence of pathogens.</title>
        <authorList>
            <person name="Haridas S."/>
            <person name="Albert R."/>
            <person name="Binder M."/>
            <person name="Bloem J."/>
            <person name="Labutti K."/>
            <person name="Salamov A."/>
            <person name="Andreopoulos B."/>
            <person name="Baker S."/>
            <person name="Barry K."/>
            <person name="Bills G."/>
            <person name="Bluhm B."/>
            <person name="Cannon C."/>
            <person name="Castanera R."/>
            <person name="Culley D."/>
            <person name="Daum C."/>
            <person name="Ezra D."/>
            <person name="Gonzalez J."/>
            <person name="Henrissat B."/>
            <person name="Kuo A."/>
            <person name="Liang C."/>
            <person name="Lipzen A."/>
            <person name="Lutzoni F."/>
            <person name="Magnuson J."/>
            <person name="Mondo S."/>
            <person name="Nolan M."/>
            <person name="Ohm R."/>
            <person name="Pangilinan J."/>
            <person name="Park H.-J."/>
            <person name="Ramirez L."/>
            <person name="Alfaro M."/>
            <person name="Sun H."/>
            <person name="Tritt A."/>
            <person name="Yoshinaga Y."/>
            <person name="Zwiers L.-H."/>
            <person name="Turgeon B."/>
            <person name="Goodwin S."/>
            <person name="Spatafora J."/>
            <person name="Crous P."/>
            <person name="Grigoriev I."/>
        </authorList>
    </citation>
    <scope>NUCLEOTIDE SEQUENCE</scope>
    <source>
        <strain evidence="1">CBS 207.26</strain>
    </source>
</reference>
<protein>
    <submittedName>
        <fullName evidence="1">Uncharacterized protein</fullName>
    </submittedName>
</protein>
<dbReference type="AlphaFoldDB" id="A0A6A6DFP5"/>
<gene>
    <name evidence="1" type="ORF">K469DRAFT_335502</name>
</gene>
<sequence>MTADEGRRSREVRISRLPLSPWHATVKRILSCPAVLWLLGSMPRARHKTLRSSALAVLPALTHIQCSVANQKRNTTPHPYPNPCSRVCVIGCASLFQTRGCPLKLSPSQLCSIIYRLSGLRSWG</sequence>
<name>A0A6A6DFP5_9PEZI</name>